<dbReference type="Proteomes" id="UP000503447">
    <property type="component" value="Chromosome"/>
</dbReference>
<name>A0A6M5Z3X4_9BACT</name>
<gene>
    <name evidence="1" type="ORF">FTUN_8737</name>
</gene>
<reference evidence="2" key="1">
    <citation type="submission" date="2020-05" db="EMBL/GenBank/DDBJ databases">
        <title>Frigoriglobus tundricola gen. nov., sp. nov., a psychrotolerant cellulolytic planctomycete of the family Gemmataceae with two divergent copies of 16S rRNA gene.</title>
        <authorList>
            <person name="Kulichevskaya I.S."/>
            <person name="Ivanova A.A."/>
            <person name="Naumoff D.G."/>
            <person name="Beletsky A.V."/>
            <person name="Rijpstra W.I.C."/>
            <person name="Sinninghe Damste J.S."/>
            <person name="Mardanov A.V."/>
            <person name="Ravin N.V."/>
            <person name="Dedysh S.N."/>
        </authorList>
    </citation>
    <scope>NUCLEOTIDE SEQUENCE [LARGE SCALE GENOMIC DNA]</scope>
    <source>
        <strain evidence="2">PL17</strain>
    </source>
</reference>
<protein>
    <submittedName>
        <fullName evidence="1">Uncharacterized protein</fullName>
    </submittedName>
</protein>
<evidence type="ECO:0000313" key="2">
    <source>
        <dbReference type="Proteomes" id="UP000503447"/>
    </source>
</evidence>
<accession>A0A6M5Z3X4</accession>
<keyword evidence="2" id="KW-1185">Reference proteome</keyword>
<dbReference type="EMBL" id="CP053452">
    <property type="protein sequence ID" value="QJX01098.1"/>
    <property type="molecule type" value="Genomic_DNA"/>
</dbReference>
<dbReference type="AlphaFoldDB" id="A0A6M5Z3X4"/>
<dbReference type="KEGG" id="ftj:FTUN_8737"/>
<dbReference type="RefSeq" id="WP_171475716.1">
    <property type="nucleotide sequence ID" value="NZ_CP053452.2"/>
</dbReference>
<evidence type="ECO:0000313" key="1">
    <source>
        <dbReference type="EMBL" id="QJX01098.1"/>
    </source>
</evidence>
<sequence>MSRYELRGREPYTVVVVGWDRPLSSFFAQVWDERDLEFGNPDDEPEPLLWAGCRAGEIRTVEHLDRVLSPYTSLSEEIRERLSRDRGGVNRTASRPE</sequence>
<proteinExistence type="predicted"/>
<organism evidence="1 2">
    <name type="scientific">Frigoriglobus tundricola</name>
    <dbReference type="NCBI Taxonomy" id="2774151"/>
    <lineage>
        <taxon>Bacteria</taxon>
        <taxon>Pseudomonadati</taxon>
        <taxon>Planctomycetota</taxon>
        <taxon>Planctomycetia</taxon>
        <taxon>Gemmatales</taxon>
        <taxon>Gemmataceae</taxon>
        <taxon>Frigoriglobus</taxon>
    </lineage>
</organism>